<dbReference type="SMART" id="SM00248">
    <property type="entry name" value="ANK"/>
    <property type="match status" value="3"/>
</dbReference>
<comment type="caution">
    <text evidence="5">The sequence shown here is derived from an EMBL/GenBank/DDBJ whole genome shotgun (WGS) entry which is preliminary data.</text>
</comment>
<evidence type="ECO:0000313" key="6">
    <source>
        <dbReference type="Proteomes" id="UP000193411"/>
    </source>
</evidence>
<sequence>MTSIHDPAQVPIGTSAARLPDHHVPRQRSLSSASDTSVLSTDSLGDSSHSPEEDEVATLSVALLDAINAGDRPRLTDLLANGSPAAIEQVLATFTYPNTDKHYFHEPEILVDANALLGPSTTRLNLIQIACFLGEEELALDIVNHLAREAESVGSKYALKALLASMWGNGNTTLHLASFLGMAELVAKILEVHPALAKKANDRKVKPVDCTDDDVTRMHFFNTPEVNERIVDNTLRVQSDGALGLLASPMTRGRRSDSSASTTAPSRSILSVSRSIDNLKSMSNGHANKKRVSFDPLTLWFQGAEQGDLAQLSLFLPSIESVDVRLPSRGATALHLACANGHMNAVKWILDRGADANAADDLGLTALHYAADGLHSELLLALIDDPRVDVDVQDADGEGVLDAIDDEEEGGAQLVAKAEGTYNSIPLFVWTAC</sequence>
<feature type="repeat" description="ANK" evidence="3">
    <location>
        <begin position="329"/>
        <end position="361"/>
    </location>
</feature>
<name>A0A1Y2I1J8_9FUNG</name>
<protein>
    <submittedName>
        <fullName evidence="5">Ankyrin repeat-containing domain protein</fullName>
    </submittedName>
</protein>
<feature type="compositionally biased region" description="Polar residues" evidence="4">
    <location>
        <begin position="258"/>
        <end position="267"/>
    </location>
</feature>
<keyword evidence="6" id="KW-1185">Reference proteome</keyword>
<dbReference type="InterPro" id="IPR036770">
    <property type="entry name" value="Ankyrin_rpt-contain_sf"/>
</dbReference>
<evidence type="ECO:0000256" key="3">
    <source>
        <dbReference type="PROSITE-ProRule" id="PRU00023"/>
    </source>
</evidence>
<evidence type="ECO:0000256" key="1">
    <source>
        <dbReference type="ARBA" id="ARBA00022737"/>
    </source>
</evidence>
<dbReference type="PRINTS" id="PR01415">
    <property type="entry name" value="ANKYRIN"/>
</dbReference>
<dbReference type="PANTHER" id="PTHR24198:SF165">
    <property type="entry name" value="ANKYRIN REPEAT-CONTAINING PROTEIN-RELATED"/>
    <property type="match status" value="1"/>
</dbReference>
<feature type="compositionally biased region" description="Low complexity" evidence="4">
    <location>
        <begin position="29"/>
        <end position="48"/>
    </location>
</feature>
<dbReference type="PANTHER" id="PTHR24198">
    <property type="entry name" value="ANKYRIN REPEAT AND PROTEIN KINASE DOMAIN-CONTAINING PROTEIN"/>
    <property type="match status" value="1"/>
</dbReference>
<feature type="region of interest" description="Disordered" evidence="4">
    <location>
        <begin position="248"/>
        <end position="267"/>
    </location>
</feature>
<evidence type="ECO:0000313" key="5">
    <source>
        <dbReference type="EMBL" id="ORZ39831.1"/>
    </source>
</evidence>
<keyword evidence="2 3" id="KW-0040">ANK repeat</keyword>
<evidence type="ECO:0000256" key="2">
    <source>
        <dbReference type="ARBA" id="ARBA00023043"/>
    </source>
</evidence>
<organism evidence="5 6">
    <name type="scientific">Catenaria anguillulae PL171</name>
    <dbReference type="NCBI Taxonomy" id="765915"/>
    <lineage>
        <taxon>Eukaryota</taxon>
        <taxon>Fungi</taxon>
        <taxon>Fungi incertae sedis</taxon>
        <taxon>Blastocladiomycota</taxon>
        <taxon>Blastocladiomycetes</taxon>
        <taxon>Blastocladiales</taxon>
        <taxon>Catenariaceae</taxon>
        <taxon>Catenaria</taxon>
    </lineage>
</organism>
<keyword evidence="1" id="KW-0677">Repeat</keyword>
<dbReference type="EMBL" id="MCFL01000004">
    <property type="protein sequence ID" value="ORZ39831.1"/>
    <property type="molecule type" value="Genomic_DNA"/>
</dbReference>
<dbReference type="AlphaFoldDB" id="A0A1Y2I1J8"/>
<feature type="region of interest" description="Disordered" evidence="4">
    <location>
        <begin position="1"/>
        <end position="52"/>
    </location>
</feature>
<dbReference type="PROSITE" id="PS50088">
    <property type="entry name" value="ANK_REPEAT"/>
    <property type="match status" value="1"/>
</dbReference>
<dbReference type="Proteomes" id="UP000193411">
    <property type="component" value="Unassembled WGS sequence"/>
</dbReference>
<dbReference type="Pfam" id="PF12796">
    <property type="entry name" value="Ank_2"/>
    <property type="match status" value="1"/>
</dbReference>
<gene>
    <name evidence="5" type="ORF">BCR44DRAFT_126188</name>
</gene>
<dbReference type="PROSITE" id="PS50297">
    <property type="entry name" value="ANK_REP_REGION"/>
    <property type="match status" value="1"/>
</dbReference>
<dbReference type="STRING" id="765915.A0A1Y2I1J8"/>
<dbReference type="Gene3D" id="1.25.40.20">
    <property type="entry name" value="Ankyrin repeat-containing domain"/>
    <property type="match status" value="1"/>
</dbReference>
<dbReference type="OrthoDB" id="428895at2759"/>
<reference evidence="5 6" key="1">
    <citation type="submission" date="2016-07" db="EMBL/GenBank/DDBJ databases">
        <title>Pervasive Adenine N6-methylation of Active Genes in Fungi.</title>
        <authorList>
            <consortium name="DOE Joint Genome Institute"/>
            <person name="Mondo S.J."/>
            <person name="Dannebaum R.O."/>
            <person name="Kuo R.C."/>
            <person name="Labutti K."/>
            <person name="Haridas S."/>
            <person name="Kuo A."/>
            <person name="Salamov A."/>
            <person name="Ahrendt S.R."/>
            <person name="Lipzen A."/>
            <person name="Sullivan W."/>
            <person name="Andreopoulos W.B."/>
            <person name="Clum A."/>
            <person name="Lindquist E."/>
            <person name="Daum C."/>
            <person name="Ramamoorthy G.K."/>
            <person name="Gryganskyi A."/>
            <person name="Culley D."/>
            <person name="Magnuson J.K."/>
            <person name="James T.Y."/>
            <person name="O'Malley M.A."/>
            <person name="Stajich J.E."/>
            <person name="Spatafora J.W."/>
            <person name="Visel A."/>
            <person name="Grigoriev I.V."/>
        </authorList>
    </citation>
    <scope>NUCLEOTIDE SEQUENCE [LARGE SCALE GENOMIC DNA]</scope>
    <source>
        <strain evidence="5 6">PL171</strain>
    </source>
</reference>
<proteinExistence type="predicted"/>
<dbReference type="InterPro" id="IPR002110">
    <property type="entry name" value="Ankyrin_rpt"/>
</dbReference>
<accession>A0A1Y2I1J8</accession>
<dbReference type="SUPFAM" id="SSF48403">
    <property type="entry name" value="Ankyrin repeat"/>
    <property type="match status" value="1"/>
</dbReference>
<evidence type="ECO:0000256" key="4">
    <source>
        <dbReference type="SAM" id="MobiDB-lite"/>
    </source>
</evidence>